<evidence type="ECO:0000313" key="1">
    <source>
        <dbReference type="EMBL" id="ELW34246.1"/>
    </source>
</evidence>
<gene>
    <name evidence="1" type="ORF">EC34880_2466</name>
</gene>
<evidence type="ECO:0000313" key="2">
    <source>
        <dbReference type="Proteomes" id="UP000011584"/>
    </source>
</evidence>
<sequence>MAMSAPLTCSSGAAETGAEDCTVAWLFITNGSGGAFAQTE</sequence>
<name>A0AAV3I5C0_ECOLX</name>
<dbReference type="Proteomes" id="UP000011584">
    <property type="component" value="Unassembled WGS sequence"/>
</dbReference>
<protein>
    <submittedName>
        <fullName evidence="1">Uncharacterized protein</fullName>
    </submittedName>
</protein>
<proteinExistence type="predicted"/>
<dbReference type="EMBL" id="AOET01000063">
    <property type="protein sequence ID" value="ELW34246.1"/>
    <property type="molecule type" value="Genomic_DNA"/>
</dbReference>
<organism evidence="1 2">
    <name type="scientific">Escherichia coli 3.4880</name>
    <dbReference type="NCBI Taxonomy" id="1051347"/>
    <lineage>
        <taxon>Bacteria</taxon>
        <taxon>Pseudomonadati</taxon>
        <taxon>Pseudomonadota</taxon>
        <taxon>Gammaproteobacteria</taxon>
        <taxon>Enterobacterales</taxon>
        <taxon>Enterobacteriaceae</taxon>
        <taxon>Escherichia</taxon>
    </lineage>
</organism>
<dbReference type="AlphaFoldDB" id="A0AAV3I5C0"/>
<accession>A0AAV3I5C0</accession>
<reference evidence="1 2" key="1">
    <citation type="submission" date="2012-11" db="EMBL/GenBank/DDBJ databases">
        <title>Genomic anatomy of Escherichia coli O157:H7 outbreaks.</title>
        <authorList>
            <person name="Tracy H.T."/>
            <person name="Eppinger M."/>
            <person name="Daugherty S."/>
            <person name="Agrawal S."/>
            <person name="Galens K."/>
            <person name="Tallon L."/>
            <person name="Shefchek K."/>
            <person name="Parankush S."/>
            <person name="Cebula T.A."/>
            <person name="Feng P."/>
            <person name="Soderlund R."/>
            <person name="Mammel M.K."/>
            <person name="DebRoy C."/>
            <person name="Dudley E.G."/>
            <person name="Tarr P.I."/>
            <person name="Fraser-Liggett C."/>
            <person name="Ravel J."/>
        </authorList>
    </citation>
    <scope>NUCLEOTIDE SEQUENCE [LARGE SCALE GENOMIC DNA]</scope>
    <source>
        <strain evidence="1 2">3.4880</strain>
    </source>
</reference>
<comment type="caution">
    <text evidence="1">The sequence shown here is derived from an EMBL/GenBank/DDBJ whole genome shotgun (WGS) entry which is preliminary data.</text>
</comment>